<dbReference type="eggNOG" id="COG0863">
    <property type="taxonomic scope" value="Bacteria"/>
</dbReference>
<evidence type="ECO:0000256" key="1">
    <source>
        <dbReference type="ARBA" id="ARBA00022603"/>
    </source>
</evidence>
<dbReference type="InterPro" id="IPR002941">
    <property type="entry name" value="DNA_methylase_N4/N6"/>
</dbReference>
<dbReference type="Proteomes" id="UP000027395">
    <property type="component" value="Chromosome"/>
</dbReference>
<sequence length="366" mass="42501">MEHHQDKKHIPLDKIFPGNCIELLKNLPDECVDLVVSSPPYNLGKEYEARKALEIYLEEQTIVLQECSRVLKKSGSLFWQIGAFSDRGMLIPLDVRFFPILESCGLIPRNRIIWARQHGLHAQKKFSCRHETILWFTKSDSYTFNLDAIRVPQKYQNKKHFRGDRKGKLSCNPDGKNPGDIWMFRNVKHNHEEQTIHPCQFPEDLIARIVLVTTLKGEIVLDPYMGSGTVAVVATDHERHFLGAETDDKYYQIAQRRLSGKPDDRGYFPNLKTLRNYVEKTGESIDKFRFDVQVGERATERSQAKIYPEEYHLQELEDRLLYEESAFAADIRGKDRPVDRKLNGKGNKTNNSPQQIAEYIQPELWS</sequence>
<keyword evidence="1 5" id="KW-0489">Methyltransferase</keyword>
<dbReference type="AlphaFoldDB" id="A0A073CEK6"/>
<organism evidence="5 6">
    <name type="scientific">Planktothrix agardhii (strain NIVA-CYA 126/8)</name>
    <dbReference type="NCBI Taxonomy" id="388467"/>
    <lineage>
        <taxon>Bacteria</taxon>
        <taxon>Bacillati</taxon>
        <taxon>Cyanobacteriota</taxon>
        <taxon>Cyanophyceae</taxon>
        <taxon>Oscillatoriophycideae</taxon>
        <taxon>Oscillatoriales</taxon>
        <taxon>Microcoleaceae</taxon>
        <taxon>Planktothrix</taxon>
    </lineage>
</organism>
<comment type="similarity">
    <text evidence="3">Belongs to the N(4)/N(6)-methyltransferase family.</text>
</comment>
<dbReference type="Pfam" id="PF01555">
    <property type="entry name" value="N6_N4_Mtase"/>
    <property type="match status" value="1"/>
</dbReference>
<proteinExistence type="inferred from homology"/>
<dbReference type="PATRIC" id="fig|388467.6.peg.1477"/>
<dbReference type="InterPro" id="IPR001091">
    <property type="entry name" value="RM_Methyltransferase"/>
</dbReference>
<dbReference type="HOGENOM" id="CLU_024927_2_1_3"/>
<dbReference type="SUPFAM" id="SSF53335">
    <property type="entry name" value="S-adenosyl-L-methionine-dependent methyltransferases"/>
    <property type="match status" value="1"/>
</dbReference>
<keyword evidence="6" id="KW-1185">Reference proteome</keyword>
<dbReference type="EC" id="2.1.1.-" evidence="3"/>
<name>A0A073CEK6_PLAA1</name>
<evidence type="ECO:0000313" key="5">
    <source>
        <dbReference type="EMBL" id="KEI66571.1"/>
    </source>
</evidence>
<evidence type="ECO:0000313" key="6">
    <source>
        <dbReference type="Proteomes" id="UP000027395"/>
    </source>
</evidence>
<dbReference type="RefSeq" id="WP_042153363.1">
    <property type="nucleotide sequence ID" value="NZ_CM002803.1"/>
</dbReference>
<dbReference type="GO" id="GO:0032259">
    <property type="term" value="P:methylation"/>
    <property type="evidence" value="ECO:0007669"/>
    <property type="project" value="UniProtKB-KW"/>
</dbReference>
<protein>
    <recommendedName>
        <fullName evidence="3">Methyltransferase</fullName>
        <ecNumber evidence="3">2.1.1.-</ecNumber>
    </recommendedName>
</protein>
<dbReference type="STRING" id="388467.A19Y_1545"/>
<dbReference type="GO" id="GO:0008170">
    <property type="term" value="F:N-methyltransferase activity"/>
    <property type="evidence" value="ECO:0007669"/>
    <property type="project" value="InterPro"/>
</dbReference>
<feature type="domain" description="DNA methylase N-4/N-6" evidence="4">
    <location>
        <begin position="32"/>
        <end position="255"/>
    </location>
</feature>
<accession>A0A073CEK6</accession>
<keyword evidence="2 5" id="KW-0808">Transferase</keyword>
<gene>
    <name evidence="5" type="ORF">A19Y_1545</name>
</gene>
<dbReference type="PRINTS" id="PR00508">
    <property type="entry name" value="S21N4MTFRASE"/>
</dbReference>
<evidence type="ECO:0000256" key="3">
    <source>
        <dbReference type="RuleBase" id="RU362026"/>
    </source>
</evidence>
<dbReference type="InterPro" id="IPR029063">
    <property type="entry name" value="SAM-dependent_MTases_sf"/>
</dbReference>
<evidence type="ECO:0000256" key="2">
    <source>
        <dbReference type="ARBA" id="ARBA00022679"/>
    </source>
</evidence>
<dbReference type="Gene3D" id="3.40.50.150">
    <property type="entry name" value="Vaccinia Virus protein VP39"/>
    <property type="match status" value="1"/>
</dbReference>
<dbReference type="EMBL" id="CM002803">
    <property type="protein sequence ID" value="KEI66571.1"/>
    <property type="molecule type" value="Genomic_DNA"/>
</dbReference>
<reference evidence="5 6" key="1">
    <citation type="journal article" date="2014" name="Appl. Environ. Microbiol.">
        <title>Elucidation of insertion elements encoded on plasmids and in vitro construction of shuttle vectors from the toxic cyanobacterium Planktothrix.</title>
        <authorList>
            <person name="Christiansen G."/>
            <person name="Goesmann A."/>
            <person name="Kurmayer R."/>
        </authorList>
    </citation>
    <scope>NUCLEOTIDE SEQUENCE [LARGE SCALE GENOMIC DNA]</scope>
    <source>
        <strain evidence="5 6">NIVA-CYA 126/8</strain>
    </source>
</reference>
<evidence type="ECO:0000259" key="4">
    <source>
        <dbReference type="Pfam" id="PF01555"/>
    </source>
</evidence>
<dbReference type="eggNOG" id="COG2189">
    <property type="taxonomic scope" value="Bacteria"/>
</dbReference>
<dbReference type="GO" id="GO:0003677">
    <property type="term" value="F:DNA binding"/>
    <property type="evidence" value="ECO:0007669"/>
    <property type="project" value="InterPro"/>
</dbReference>